<evidence type="ECO:0000256" key="1">
    <source>
        <dbReference type="SAM" id="MobiDB-lite"/>
    </source>
</evidence>
<feature type="chain" id="PRO_5031456928" evidence="2">
    <location>
        <begin position="26"/>
        <end position="88"/>
    </location>
</feature>
<gene>
    <name evidence="3" type="ORF">GCT13_09390</name>
</gene>
<feature type="signal peptide" evidence="2">
    <location>
        <begin position="1"/>
        <end position="25"/>
    </location>
</feature>
<comment type="caution">
    <text evidence="3">The sequence shown here is derived from an EMBL/GenBank/DDBJ whole genome shotgun (WGS) entry which is preliminary data.</text>
</comment>
<reference evidence="3 4" key="1">
    <citation type="submission" date="2019-10" db="EMBL/GenBank/DDBJ databases">
        <title>Paraburkholderia sp. isolated from nodules of Mimosa pudica from Brazilian Atlantic Forest soils.</title>
        <authorList>
            <person name="Paulitsch F."/>
            <person name="Hungria M."/>
            <person name="Dall'Agnol R."/>
        </authorList>
    </citation>
    <scope>NUCLEOTIDE SEQUENCE [LARGE SCALE GENOMIC DNA]</scope>
    <source>
        <strain evidence="3 4">CNPSo 3157</strain>
    </source>
</reference>
<feature type="region of interest" description="Disordered" evidence="1">
    <location>
        <begin position="28"/>
        <end position="88"/>
    </location>
</feature>
<dbReference type="AlphaFoldDB" id="A0A7X1N8W3"/>
<evidence type="ECO:0000256" key="2">
    <source>
        <dbReference type="SAM" id="SignalP"/>
    </source>
</evidence>
<dbReference type="RefSeq" id="WP_152757206.1">
    <property type="nucleotide sequence ID" value="NZ_WHNP01000006.1"/>
</dbReference>
<keyword evidence="2" id="KW-0732">Signal</keyword>
<evidence type="ECO:0000313" key="3">
    <source>
        <dbReference type="EMBL" id="MPW17136.1"/>
    </source>
</evidence>
<protein>
    <submittedName>
        <fullName evidence="3">Uncharacterized protein</fullName>
    </submittedName>
</protein>
<evidence type="ECO:0000313" key="4">
    <source>
        <dbReference type="Proteomes" id="UP000484381"/>
    </source>
</evidence>
<name>A0A7X1N8W3_9BURK</name>
<sequence>MKKMNRTMGALLAAALIAGSMTTLAVAQTHDPATDPTTHADSKAVKEQAKADKKSEIAQAKADKKKADAQADADKANAKARVKDAKHE</sequence>
<accession>A0A7X1N8W3</accession>
<organism evidence="3 4">
    <name type="scientific">Paraburkholderia franconis</name>
    <dbReference type="NCBI Taxonomy" id="2654983"/>
    <lineage>
        <taxon>Bacteria</taxon>
        <taxon>Pseudomonadati</taxon>
        <taxon>Pseudomonadota</taxon>
        <taxon>Betaproteobacteria</taxon>
        <taxon>Burkholderiales</taxon>
        <taxon>Burkholderiaceae</taxon>
        <taxon>Paraburkholderia</taxon>
    </lineage>
</organism>
<proteinExistence type="predicted"/>
<dbReference type="Proteomes" id="UP000484381">
    <property type="component" value="Unassembled WGS sequence"/>
</dbReference>
<keyword evidence="4" id="KW-1185">Reference proteome</keyword>
<dbReference type="EMBL" id="WHNP01000006">
    <property type="protein sequence ID" value="MPW17136.1"/>
    <property type="molecule type" value="Genomic_DNA"/>
</dbReference>
<feature type="compositionally biased region" description="Basic and acidic residues" evidence="1">
    <location>
        <begin position="38"/>
        <end position="88"/>
    </location>
</feature>